<accession>A0A844AVA0</accession>
<keyword evidence="2" id="KW-1185">Reference proteome</keyword>
<dbReference type="RefSeq" id="WP_153583641.1">
    <property type="nucleotide sequence ID" value="NZ_WJBU01000002.1"/>
</dbReference>
<gene>
    <name evidence="1" type="ORF">GHT07_03395</name>
</gene>
<protein>
    <submittedName>
        <fullName evidence="1">Uncharacterized protein</fullName>
    </submittedName>
</protein>
<reference evidence="1 2" key="1">
    <citation type="submission" date="2019-11" db="EMBL/GenBank/DDBJ databases">
        <title>Caenimonas koreensis gen. nov., sp. nov., isolated from activated sludge.</title>
        <authorList>
            <person name="Seung H.R."/>
        </authorList>
    </citation>
    <scope>NUCLEOTIDE SEQUENCE [LARGE SCALE GENOMIC DNA]</scope>
    <source>
        <strain evidence="1 2">EMB320</strain>
    </source>
</reference>
<dbReference type="AlphaFoldDB" id="A0A844AVA0"/>
<evidence type="ECO:0000313" key="2">
    <source>
        <dbReference type="Proteomes" id="UP000487350"/>
    </source>
</evidence>
<name>A0A844AVA0_9BURK</name>
<comment type="caution">
    <text evidence="1">The sequence shown here is derived from an EMBL/GenBank/DDBJ whole genome shotgun (WGS) entry which is preliminary data.</text>
</comment>
<dbReference type="Proteomes" id="UP000487350">
    <property type="component" value="Unassembled WGS sequence"/>
</dbReference>
<evidence type="ECO:0000313" key="1">
    <source>
        <dbReference type="EMBL" id="MRD46308.1"/>
    </source>
</evidence>
<organism evidence="1 2">
    <name type="scientific">Caenimonas koreensis DSM 17982</name>
    <dbReference type="NCBI Taxonomy" id="1121255"/>
    <lineage>
        <taxon>Bacteria</taxon>
        <taxon>Pseudomonadati</taxon>
        <taxon>Pseudomonadota</taxon>
        <taxon>Betaproteobacteria</taxon>
        <taxon>Burkholderiales</taxon>
        <taxon>Comamonadaceae</taxon>
        <taxon>Caenimonas</taxon>
    </lineage>
</organism>
<proteinExistence type="predicted"/>
<dbReference type="EMBL" id="WJBU01000002">
    <property type="protein sequence ID" value="MRD46308.1"/>
    <property type="molecule type" value="Genomic_DNA"/>
</dbReference>
<sequence>MSGIRQFVEIREDGRLKPETMTVDEFVAQGVSPKRVVQARWEFDGRTVLIANRFGMHAQVLPERDGVVALYDHGNNPPTCELRVVNGDGSLRMVINNRVHINGSDCPGIFSWFSPPLLSAPGAFGAIFSADSGSMWHLDIDANDGRVLAARQSK</sequence>